<feature type="domain" description="FAD-binding" evidence="10">
    <location>
        <begin position="5"/>
        <end position="332"/>
    </location>
</feature>
<evidence type="ECO:0000256" key="5">
    <source>
        <dbReference type="ARBA" id="ARBA00022857"/>
    </source>
</evidence>
<evidence type="ECO:0000256" key="2">
    <source>
        <dbReference type="ARBA" id="ARBA00022630"/>
    </source>
</evidence>
<proteinExistence type="inferred from homology"/>
<dbReference type="PANTHER" id="PTHR46028:SF2">
    <property type="entry name" value="KYNURENINE 3-MONOOXYGENASE"/>
    <property type="match status" value="1"/>
</dbReference>
<evidence type="ECO:0000256" key="3">
    <source>
        <dbReference type="ARBA" id="ARBA00022642"/>
    </source>
</evidence>
<gene>
    <name evidence="9" type="primary">kmo</name>
    <name evidence="11" type="ORF">IX84_04495</name>
</gene>
<dbReference type="STRING" id="1524460.IX84_04495"/>
<dbReference type="GO" id="GO:0009435">
    <property type="term" value="P:NAD+ biosynthetic process"/>
    <property type="evidence" value="ECO:0007669"/>
    <property type="project" value="UniProtKB-UniPathway"/>
</dbReference>
<name>A0A098S908_9BACT</name>
<dbReference type="RefSeq" id="WP_044216835.1">
    <property type="nucleotide sequence ID" value="NZ_JBKAGJ010000001.1"/>
</dbReference>
<evidence type="ECO:0000259" key="10">
    <source>
        <dbReference type="Pfam" id="PF01494"/>
    </source>
</evidence>
<keyword evidence="6 9" id="KW-0560">Oxidoreductase</keyword>
<dbReference type="GO" id="GO:0043420">
    <property type="term" value="P:anthranilate metabolic process"/>
    <property type="evidence" value="ECO:0007669"/>
    <property type="project" value="UniProtKB-UniRule"/>
</dbReference>
<dbReference type="PANTHER" id="PTHR46028">
    <property type="entry name" value="KYNURENINE 3-MONOOXYGENASE"/>
    <property type="match status" value="1"/>
</dbReference>
<dbReference type="InterPro" id="IPR036188">
    <property type="entry name" value="FAD/NAD-bd_sf"/>
</dbReference>
<organism evidence="11 12">
    <name type="scientific">Phaeodactylibacter xiamenensis</name>
    <dbReference type="NCBI Taxonomy" id="1524460"/>
    <lineage>
        <taxon>Bacteria</taxon>
        <taxon>Pseudomonadati</taxon>
        <taxon>Bacteroidota</taxon>
        <taxon>Saprospiria</taxon>
        <taxon>Saprospirales</taxon>
        <taxon>Haliscomenobacteraceae</taxon>
        <taxon>Phaeodactylibacter</taxon>
    </lineage>
</organism>
<comment type="function">
    <text evidence="9">Catalyzes the hydroxylation of L-kynurenine (L-Kyn) to form 3-hydroxy-L-kynurenine (L-3OHKyn). Required for synthesis of quinolinic acid.</text>
</comment>
<dbReference type="HAMAP" id="MF_01971">
    <property type="entry name" value="Kynurenine_monooxygenase"/>
    <property type="match status" value="1"/>
</dbReference>
<accession>A0A098S908</accession>
<dbReference type="GO" id="GO:0071949">
    <property type="term" value="F:FAD binding"/>
    <property type="evidence" value="ECO:0007669"/>
    <property type="project" value="InterPro"/>
</dbReference>
<keyword evidence="4 9" id="KW-0274">FAD</keyword>
<evidence type="ECO:0000256" key="8">
    <source>
        <dbReference type="ARBA" id="ARBA00047818"/>
    </source>
</evidence>
<dbReference type="OrthoDB" id="9766816at2"/>
<evidence type="ECO:0000256" key="7">
    <source>
        <dbReference type="ARBA" id="ARBA00023033"/>
    </source>
</evidence>
<dbReference type="Proteomes" id="UP000029736">
    <property type="component" value="Unassembled WGS sequence"/>
</dbReference>
<dbReference type="InterPro" id="IPR002938">
    <property type="entry name" value="FAD-bd"/>
</dbReference>
<dbReference type="Gene3D" id="3.50.50.60">
    <property type="entry name" value="FAD/NAD(P)-binding domain"/>
    <property type="match status" value="1"/>
</dbReference>
<dbReference type="InterPro" id="IPR027545">
    <property type="entry name" value="Kynurenine_monooxygenase"/>
</dbReference>
<evidence type="ECO:0000256" key="9">
    <source>
        <dbReference type="HAMAP-Rule" id="MF_01971"/>
    </source>
</evidence>
<keyword evidence="5 9" id="KW-0521">NADP</keyword>
<dbReference type="GO" id="GO:0006569">
    <property type="term" value="P:L-tryptophan catabolic process"/>
    <property type="evidence" value="ECO:0007669"/>
    <property type="project" value="UniProtKB-UniRule"/>
</dbReference>
<comment type="caution">
    <text evidence="11">The sequence shown here is derived from an EMBL/GenBank/DDBJ whole genome shotgun (WGS) entry which is preliminary data.</text>
</comment>
<dbReference type="PRINTS" id="PR00420">
    <property type="entry name" value="RNGMNOXGNASE"/>
</dbReference>
<dbReference type="Pfam" id="PF01494">
    <property type="entry name" value="FAD_binding_3"/>
    <property type="match status" value="1"/>
</dbReference>
<evidence type="ECO:0000313" key="11">
    <source>
        <dbReference type="EMBL" id="KGE89044.1"/>
    </source>
</evidence>
<comment type="cofactor">
    <cofactor evidence="1 9">
        <name>FAD</name>
        <dbReference type="ChEBI" id="CHEBI:57692"/>
    </cofactor>
</comment>
<comment type="catalytic activity">
    <reaction evidence="8 9">
        <text>L-kynurenine + NADPH + O2 + H(+) = 3-hydroxy-L-kynurenine + NADP(+) + H2O</text>
        <dbReference type="Rhea" id="RHEA:20545"/>
        <dbReference type="ChEBI" id="CHEBI:15377"/>
        <dbReference type="ChEBI" id="CHEBI:15378"/>
        <dbReference type="ChEBI" id="CHEBI:15379"/>
        <dbReference type="ChEBI" id="CHEBI:57783"/>
        <dbReference type="ChEBI" id="CHEBI:57959"/>
        <dbReference type="ChEBI" id="CHEBI:58125"/>
        <dbReference type="ChEBI" id="CHEBI:58349"/>
        <dbReference type="EC" id="1.14.13.9"/>
    </reaction>
</comment>
<dbReference type="EMBL" id="JPOS01000012">
    <property type="protein sequence ID" value="KGE89044.1"/>
    <property type="molecule type" value="Genomic_DNA"/>
</dbReference>
<evidence type="ECO:0000313" key="12">
    <source>
        <dbReference type="Proteomes" id="UP000029736"/>
    </source>
</evidence>
<keyword evidence="12" id="KW-1185">Reference proteome</keyword>
<sequence length="456" mass="51744">MKDRILIVGAGLVGSLWAVLLAKRGYQVEVFELRNDPRKAGFKGGRSINLAMSDRGWKAMERAGIKDTIRQQAIPMRGRKMHDTAGQLTFQPYGDQDQAIYSVSRGGLNIELIDIADQYDNLKFHFGYKCLGVVAEEAKAHFEHRDTGEHLTVNADRIFGTDGAFSAVRRSLMKALPRFNYSQSFLDYGYKELHIPPTTDGKHALDPNALHIWPRGQFMMIALPNVDGSFTGTLFLAYEGQTPAFDQLNTDEEIMAFFQTYFADAIPLIPNLLEEFRENPTSSLITIRCSPWRYEDKVLIMGDASHAIVPFYGQGMNSGFEDCTLLDELIDAHDGNWAEIIEAFNHSRIKDANAIADLALRNFIEMRDKVADPKFLLRKEIAAHFNKIYPEFLPLYSQVTFSHIPYSEALEEGHAQDALFEEILVLDGIEHNWKDNPEVDRIFRKWMQGRPVLATS</sequence>
<evidence type="ECO:0000256" key="6">
    <source>
        <dbReference type="ARBA" id="ARBA00023002"/>
    </source>
</evidence>
<dbReference type="AlphaFoldDB" id="A0A098S908"/>
<dbReference type="GO" id="GO:0019805">
    <property type="term" value="P:quinolinate biosynthetic process"/>
    <property type="evidence" value="ECO:0007669"/>
    <property type="project" value="UniProtKB-UniRule"/>
</dbReference>
<evidence type="ECO:0000256" key="4">
    <source>
        <dbReference type="ARBA" id="ARBA00022827"/>
    </source>
</evidence>
<dbReference type="UniPathway" id="UPA00253">
    <property type="reaction ID" value="UER00328"/>
</dbReference>
<dbReference type="EC" id="1.14.13.9" evidence="9"/>
<dbReference type="GO" id="GO:0070189">
    <property type="term" value="P:kynurenine metabolic process"/>
    <property type="evidence" value="ECO:0007669"/>
    <property type="project" value="TreeGrafter"/>
</dbReference>
<protein>
    <recommendedName>
        <fullName evidence="9">Kynurenine 3-monooxygenase</fullName>
        <ecNumber evidence="9">1.14.13.9</ecNumber>
    </recommendedName>
    <alternativeName>
        <fullName evidence="9">Kynurenine 3-hydroxylase</fullName>
    </alternativeName>
</protein>
<dbReference type="FunFam" id="3.50.50.60:FF:000185">
    <property type="entry name" value="Kynurenine 3-monooxygenase"/>
    <property type="match status" value="1"/>
</dbReference>
<evidence type="ECO:0000256" key="1">
    <source>
        <dbReference type="ARBA" id="ARBA00001974"/>
    </source>
</evidence>
<dbReference type="GO" id="GO:0004502">
    <property type="term" value="F:kynurenine 3-monooxygenase activity"/>
    <property type="evidence" value="ECO:0007669"/>
    <property type="project" value="UniProtKB-UniRule"/>
</dbReference>
<reference evidence="11 12" key="1">
    <citation type="journal article" date="2014" name="Int. J. Syst. Evol. Microbiol.">
        <title>Phaeodactylibacter xiamenensis gen. nov., sp. nov., a member of the family Saprospiraceae isolated from the marine alga Phaeodactylum tricornutum.</title>
        <authorList>
            <person name="Chen Z.Jr."/>
            <person name="Lei X."/>
            <person name="Lai Q."/>
            <person name="Li Y."/>
            <person name="Zhang B."/>
            <person name="Zhang J."/>
            <person name="Zhang H."/>
            <person name="Yang L."/>
            <person name="Zheng W."/>
            <person name="Tian Y."/>
            <person name="Yu Z."/>
            <person name="Xu H.Jr."/>
            <person name="Zheng T."/>
        </authorList>
    </citation>
    <scope>NUCLEOTIDE SEQUENCE [LARGE SCALE GENOMIC DNA]</scope>
    <source>
        <strain evidence="11 12">KD52</strain>
    </source>
</reference>
<comment type="similarity">
    <text evidence="9">Belongs to the aromatic-ring hydroxylase family. KMO subfamily.</text>
</comment>
<keyword evidence="2 9" id="KW-0285">Flavoprotein</keyword>
<keyword evidence="3 9" id="KW-0662">Pyridine nucleotide biosynthesis</keyword>
<comment type="pathway">
    <text evidence="9">Cofactor biosynthesis; NAD(+) biosynthesis; quinolinate from L-kynurenine: step 1/3.</text>
</comment>
<keyword evidence="7 9" id="KW-0503">Monooxygenase</keyword>
<dbReference type="SUPFAM" id="SSF51905">
    <property type="entry name" value="FAD/NAD(P)-binding domain"/>
    <property type="match status" value="1"/>
</dbReference>